<dbReference type="GO" id="GO:0003677">
    <property type="term" value="F:DNA binding"/>
    <property type="evidence" value="ECO:0007669"/>
    <property type="project" value="InterPro"/>
</dbReference>
<dbReference type="GO" id="GO:0008170">
    <property type="term" value="F:N-methyltransferase activity"/>
    <property type="evidence" value="ECO:0007669"/>
    <property type="project" value="InterPro"/>
</dbReference>
<dbReference type="Pfam" id="PF01555">
    <property type="entry name" value="N6_N4_Mtase"/>
    <property type="match status" value="1"/>
</dbReference>
<evidence type="ECO:0000259" key="3">
    <source>
        <dbReference type="Pfam" id="PF01555"/>
    </source>
</evidence>
<dbReference type="InterPro" id="IPR029063">
    <property type="entry name" value="SAM-dependent_MTases_sf"/>
</dbReference>
<keyword evidence="1" id="KW-0489">Methyltransferase</keyword>
<evidence type="ECO:0000256" key="1">
    <source>
        <dbReference type="ARBA" id="ARBA00022603"/>
    </source>
</evidence>
<dbReference type="EMBL" id="BARS01023549">
    <property type="protein sequence ID" value="GAG12569.1"/>
    <property type="molecule type" value="Genomic_DNA"/>
</dbReference>
<sequence>HSYPEAHFAVFPEKLIEPCVLAGCPQWICKKCGKARERIVKQIEFGREKTESGYDRSFSAGSLATKRQAYRKAGYENPPTPETTGWTDCGCGAGWKGGIVLDPFMGSGTTAHVAYKLGRRYIGFEISSEYIKLCNKRMAQMDLIGEGY</sequence>
<accession>X0V367</accession>
<feature type="domain" description="DNA methylase N-4/N-6" evidence="3">
    <location>
        <begin position="96"/>
        <end position="135"/>
    </location>
</feature>
<evidence type="ECO:0000256" key="2">
    <source>
        <dbReference type="ARBA" id="ARBA00022679"/>
    </source>
</evidence>
<name>X0V367_9ZZZZ</name>
<dbReference type="AlphaFoldDB" id="X0V367"/>
<organism evidence="4">
    <name type="scientific">marine sediment metagenome</name>
    <dbReference type="NCBI Taxonomy" id="412755"/>
    <lineage>
        <taxon>unclassified sequences</taxon>
        <taxon>metagenomes</taxon>
        <taxon>ecological metagenomes</taxon>
    </lineage>
</organism>
<evidence type="ECO:0000313" key="4">
    <source>
        <dbReference type="EMBL" id="GAG12569.1"/>
    </source>
</evidence>
<dbReference type="PRINTS" id="PR00508">
    <property type="entry name" value="S21N4MTFRASE"/>
</dbReference>
<dbReference type="InterPro" id="IPR002941">
    <property type="entry name" value="DNA_methylase_N4/N6"/>
</dbReference>
<keyword evidence="2" id="KW-0808">Transferase</keyword>
<dbReference type="SUPFAM" id="SSF53335">
    <property type="entry name" value="S-adenosyl-L-methionine-dependent methyltransferases"/>
    <property type="match status" value="1"/>
</dbReference>
<protein>
    <recommendedName>
        <fullName evidence="3">DNA methylase N-4/N-6 domain-containing protein</fullName>
    </recommendedName>
</protein>
<reference evidence="4" key="1">
    <citation type="journal article" date="2014" name="Front. Microbiol.">
        <title>High frequency of phylogenetically diverse reductive dehalogenase-homologous genes in deep subseafloor sedimentary metagenomes.</title>
        <authorList>
            <person name="Kawai M."/>
            <person name="Futagami T."/>
            <person name="Toyoda A."/>
            <person name="Takaki Y."/>
            <person name="Nishi S."/>
            <person name="Hori S."/>
            <person name="Arai W."/>
            <person name="Tsubouchi T."/>
            <person name="Morono Y."/>
            <person name="Uchiyama I."/>
            <person name="Ito T."/>
            <person name="Fujiyama A."/>
            <person name="Inagaki F."/>
            <person name="Takami H."/>
        </authorList>
    </citation>
    <scope>NUCLEOTIDE SEQUENCE</scope>
    <source>
        <strain evidence="4">Expedition CK06-06</strain>
    </source>
</reference>
<comment type="caution">
    <text evidence="4">The sequence shown here is derived from an EMBL/GenBank/DDBJ whole genome shotgun (WGS) entry which is preliminary data.</text>
</comment>
<gene>
    <name evidence="4" type="ORF">S01H1_37484</name>
</gene>
<feature type="non-terminal residue" evidence="4">
    <location>
        <position position="1"/>
    </location>
</feature>
<dbReference type="GO" id="GO:0032259">
    <property type="term" value="P:methylation"/>
    <property type="evidence" value="ECO:0007669"/>
    <property type="project" value="UniProtKB-KW"/>
</dbReference>
<proteinExistence type="predicted"/>
<dbReference type="InterPro" id="IPR001091">
    <property type="entry name" value="RM_Methyltransferase"/>
</dbReference>
<dbReference type="Gene3D" id="3.40.50.150">
    <property type="entry name" value="Vaccinia Virus protein VP39"/>
    <property type="match status" value="1"/>
</dbReference>